<gene>
    <name evidence="1" type="ORF">HPLM_LOCUS19152</name>
</gene>
<name>A0A0N4X468_HAEPC</name>
<dbReference type="AlphaFoldDB" id="A0A0N4X468"/>
<dbReference type="EMBL" id="UZAF01021081">
    <property type="protein sequence ID" value="VDO75421.1"/>
    <property type="molecule type" value="Genomic_DNA"/>
</dbReference>
<evidence type="ECO:0000313" key="1">
    <source>
        <dbReference type="EMBL" id="VDO75421.1"/>
    </source>
</evidence>
<evidence type="ECO:0000313" key="2">
    <source>
        <dbReference type="Proteomes" id="UP000268014"/>
    </source>
</evidence>
<reference evidence="3" key="1">
    <citation type="submission" date="2017-02" db="UniProtKB">
        <authorList>
            <consortium name="WormBaseParasite"/>
        </authorList>
    </citation>
    <scope>IDENTIFICATION</scope>
</reference>
<sequence>MPRICQIYPQAPSYSTFELGNLYCFYQLSKLQE</sequence>
<accession>A0A0N4X468</accession>
<protein>
    <submittedName>
        <fullName evidence="3">Transposase</fullName>
    </submittedName>
</protein>
<proteinExistence type="predicted"/>
<dbReference type="Proteomes" id="UP000268014">
    <property type="component" value="Unassembled WGS sequence"/>
</dbReference>
<keyword evidence="2" id="KW-1185">Reference proteome</keyword>
<organism evidence="3">
    <name type="scientific">Haemonchus placei</name>
    <name type="common">Barber's pole worm</name>
    <dbReference type="NCBI Taxonomy" id="6290"/>
    <lineage>
        <taxon>Eukaryota</taxon>
        <taxon>Metazoa</taxon>
        <taxon>Ecdysozoa</taxon>
        <taxon>Nematoda</taxon>
        <taxon>Chromadorea</taxon>
        <taxon>Rhabditida</taxon>
        <taxon>Rhabditina</taxon>
        <taxon>Rhabditomorpha</taxon>
        <taxon>Strongyloidea</taxon>
        <taxon>Trichostrongylidae</taxon>
        <taxon>Haemonchus</taxon>
    </lineage>
</organism>
<dbReference type="WBParaSite" id="HPLM_0001916001-mRNA-1">
    <property type="protein sequence ID" value="HPLM_0001916001-mRNA-1"/>
    <property type="gene ID" value="HPLM_0001916001"/>
</dbReference>
<reference evidence="1 2" key="2">
    <citation type="submission" date="2018-11" db="EMBL/GenBank/DDBJ databases">
        <authorList>
            <consortium name="Pathogen Informatics"/>
        </authorList>
    </citation>
    <scope>NUCLEOTIDE SEQUENCE [LARGE SCALE GENOMIC DNA]</scope>
    <source>
        <strain evidence="1 2">MHpl1</strain>
    </source>
</reference>
<evidence type="ECO:0000313" key="3">
    <source>
        <dbReference type="WBParaSite" id="HPLM_0001916001-mRNA-1"/>
    </source>
</evidence>